<evidence type="ECO:0000256" key="1">
    <source>
        <dbReference type="SAM" id="SignalP"/>
    </source>
</evidence>
<feature type="signal peptide" evidence="1">
    <location>
        <begin position="1"/>
        <end position="21"/>
    </location>
</feature>
<proteinExistence type="predicted"/>
<protein>
    <submittedName>
        <fullName evidence="2">Uncharacterized protein</fullName>
    </submittedName>
</protein>
<accession>A0AAW2EG98</accession>
<reference evidence="2 3" key="1">
    <citation type="submission" date="2023-03" db="EMBL/GenBank/DDBJ databases">
        <title>High recombination rates correlate with genetic variation in Cardiocondyla obscurior ants.</title>
        <authorList>
            <person name="Errbii M."/>
        </authorList>
    </citation>
    <scope>NUCLEOTIDE SEQUENCE [LARGE SCALE GENOMIC DNA]</scope>
    <source>
        <strain evidence="2">Alpha-2009</strain>
        <tissue evidence="2">Whole body</tissue>
    </source>
</reference>
<comment type="caution">
    <text evidence="2">The sequence shown here is derived from an EMBL/GenBank/DDBJ whole genome shotgun (WGS) entry which is preliminary data.</text>
</comment>
<dbReference type="AlphaFoldDB" id="A0AAW2EG98"/>
<organism evidence="2 3">
    <name type="scientific">Cardiocondyla obscurior</name>
    <dbReference type="NCBI Taxonomy" id="286306"/>
    <lineage>
        <taxon>Eukaryota</taxon>
        <taxon>Metazoa</taxon>
        <taxon>Ecdysozoa</taxon>
        <taxon>Arthropoda</taxon>
        <taxon>Hexapoda</taxon>
        <taxon>Insecta</taxon>
        <taxon>Pterygota</taxon>
        <taxon>Neoptera</taxon>
        <taxon>Endopterygota</taxon>
        <taxon>Hymenoptera</taxon>
        <taxon>Apocrita</taxon>
        <taxon>Aculeata</taxon>
        <taxon>Formicoidea</taxon>
        <taxon>Formicidae</taxon>
        <taxon>Myrmicinae</taxon>
        <taxon>Cardiocondyla</taxon>
    </lineage>
</organism>
<keyword evidence="3" id="KW-1185">Reference proteome</keyword>
<evidence type="ECO:0000313" key="3">
    <source>
        <dbReference type="Proteomes" id="UP001430953"/>
    </source>
</evidence>
<gene>
    <name evidence="2" type="ORF">PUN28_017970</name>
</gene>
<dbReference type="EMBL" id="JADYXP020000022">
    <property type="protein sequence ID" value="KAL0102393.1"/>
    <property type="molecule type" value="Genomic_DNA"/>
</dbReference>
<feature type="chain" id="PRO_5043452772" evidence="1">
    <location>
        <begin position="22"/>
        <end position="181"/>
    </location>
</feature>
<keyword evidence="1" id="KW-0732">Signal</keyword>
<dbReference type="Proteomes" id="UP001430953">
    <property type="component" value="Unassembled WGS sequence"/>
</dbReference>
<sequence length="181" mass="21757">MCDDVWLCFLLLTEIFEIVCSTTIHKSCLPYLERIIFEYLSMRQELFPEVNLRSKHHYLSHYSKLSLEFGPLIKVWTMRFESKHRFFKKTTRNLQNFINIVKCLSEKHELLQSMVRLRADRRLESKVFELSDFNINLYHEDIKTATRKMNLPDDIQQCTRVNFKGNMLCIKPCYGFVSHHL</sequence>
<evidence type="ECO:0000313" key="2">
    <source>
        <dbReference type="EMBL" id="KAL0102393.1"/>
    </source>
</evidence>
<name>A0AAW2EG98_9HYME</name>